<dbReference type="InterPro" id="IPR007226">
    <property type="entry name" value="SRS_dom"/>
</dbReference>
<keyword evidence="4" id="KW-1185">Reference proteome</keyword>
<dbReference type="Proteomes" id="UP000224006">
    <property type="component" value="Unassembled WGS sequence"/>
</dbReference>
<dbReference type="PROSITE" id="PS50835">
    <property type="entry name" value="IG_LIKE"/>
    <property type="match status" value="1"/>
</dbReference>
<dbReference type="Gene3D" id="2.60.40.1320">
    <property type="entry name" value="SRS domain"/>
    <property type="match status" value="1"/>
</dbReference>
<name>A0A2A9MEI2_BESBE</name>
<evidence type="ECO:0000259" key="2">
    <source>
        <dbReference type="PROSITE" id="PS50835"/>
    </source>
</evidence>
<evidence type="ECO:0000313" key="4">
    <source>
        <dbReference type="Proteomes" id="UP000224006"/>
    </source>
</evidence>
<dbReference type="KEGG" id="bbes:BESB_072350"/>
<sequence>MVALRRTGAVVTCLLAASTLAVDAANVKDIVCPTNTNTTETVTLNPGESFSLSCAGFTSALPPNFIKYACSGTGANCAAPGTAYTDLFPKATDHVWVTPNDSSRVAVHTWTAPDKGKLDNTATVFSVGCEQKTANGDPKTYQCYVDVTVSAATPVQALSAAVVLIAALGTMMSA</sequence>
<protein>
    <submittedName>
        <fullName evidence="3">SAG-related sequence</fullName>
    </submittedName>
</protein>
<accession>A0A2A9MEI2</accession>
<dbReference type="OrthoDB" id="10485413at2759"/>
<dbReference type="VEuPathDB" id="ToxoDB:BESB_072350"/>
<proteinExistence type="predicted"/>
<keyword evidence="1" id="KW-0732">Signal</keyword>
<dbReference type="EMBL" id="NWUJ01000007">
    <property type="protein sequence ID" value="PFH34083.1"/>
    <property type="molecule type" value="Genomic_DNA"/>
</dbReference>
<dbReference type="InterPro" id="IPR036755">
    <property type="entry name" value="SRS_dom_sf"/>
</dbReference>
<feature type="signal peptide" evidence="1">
    <location>
        <begin position="1"/>
        <end position="24"/>
    </location>
</feature>
<dbReference type="AlphaFoldDB" id="A0A2A9MEI2"/>
<reference evidence="3 4" key="1">
    <citation type="submission" date="2017-09" db="EMBL/GenBank/DDBJ databases">
        <title>Genome sequencing of Besnoitia besnoiti strain Bb-Ger1.</title>
        <authorList>
            <person name="Schares G."/>
            <person name="Venepally P."/>
            <person name="Lorenzi H.A."/>
        </authorList>
    </citation>
    <scope>NUCLEOTIDE SEQUENCE [LARGE SCALE GENOMIC DNA]</scope>
    <source>
        <strain evidence="3 4">Bb-Ger1</strain>
    </source>
</reference>
<organism evidence="3 4">
    <name type="scientific">Besnoitia besnoiti</name>
    <name type="common">Apicomplexan protozoan</name>
    <dbReference type="NCBI Taxonomy" id="94643"/>
    <lineage>
        <taxon>Eukaryota</taxon>
        <taxon>Sar</taxon>
        <taxon>Alveolata</taxon>
        <taxon>Apicomplexa</taxon>
        <taxon>Conoidasida</taxon>
        <taxon>Coccidia</taxon>
        <taxon>Eucoccidiorida</taxon>
        <taxon>Eimeriorina</taxon>
        <taxon>Sarcocystidae</taxon>
        <taxon>Besnoitia</taxon>
    </lineage>
</organism>
<feature type="chain" id="PRO_5012156905" evidence="1">
    <location>
        <begin position="25"/>
        <end position="174"/>
    </location>
</feature>
<dbReference type="Pfam" id="PF04092">
    <property type="entry name" value="SAG"/>
    <property type="match status" value="1"/>
</dbReference>
<dbReference type="InterPro" id="IPR007110">
    <property type="entry name" value="Ig-like_dom"/>
</dbReference>
<comment type="caution">
    <text evidence="3">The sequence shown here is derived from an EMBL/GenBank/DDBJ whole genome shotgun (WGS) entry which is preliminary data.</text>
</comment>
<gene>
    <name evidence="3" type="ORF">BESB_072350</name>
</gene>
<dbReference type="GO" id="GO:0016020">
    <property type="term" value="C:membrane"/>
    <property type="evidence" value="ECO:0007669"/>
    <property type="project" value="InterPro"/>
</dbReference>
<evidence type="ECO:0000313" key="3">
    <source>
        <dbReference type="EMBL" id="PFH34083.1"/>
    </source>
</evidence>
<dbReference type="GeneID" id="40312161"/>
<dbReference type="RefSeq" id="XP_029218092.1">
    <property type="nucleotide sequence ID" value="XM_029365608.1"/>
</dbReference>
<feature type="domain" description="Ig-like" evidence="2">
    <location>
        <begin position="33"/>
        <end position="159"/>
    </location>
</feature>
<dbReference type="SUPFAM" id="SSF74877">
    <property type="entry name" value="Major surface antigen p30, SAG1"/>
    <property type="match status" value="1"/>
</dbReference>
<evidence type="ECO:0000256" key="1">
    <source>
        <dbReference type="SAM" id="SignalP"/>
    </source>
</evidence>